<organism evidence="1">
    <name type="scientific">bioreactor metagenome</name>
    <dbReference type="NCBI Taxonomy" id="1076179"/>
    <lineage>
        <taxon>unclassified sequences</taxon>
        <taxon>metagenomes</taxon>
        <taxon>ecological metagenomes</taxon>
    </lineage>
</organism>
<name>A0A645GEZ3_9ZZZZ</name>
<proteinExistence type="predicted"/>
<accession>A0A645GEZ3</accession>
<gene>
    <name evidence="1" type="ORF">SDC9_172897</name>
</gene>
<dbReference type="EMBL" id="VSSQ01074689">
    <property type="protein sequence ID" value="MPN25487.1"/>
    <property type="molecule type" value="Genomic_DNA"/>
</dbReference>
<evidence type="ECO:0000313" key="1">
    <source>
        <dbReference type="EMBL" id="MPN25487.1"/>
    </source>
</evidence>
<reference evidence="1" key="1">
    <citation type="submission" date="2019-08" db="EMBL/GenBank/DDBJ databases">
        <authorList>
            <person name="Kucharzyk K."/>
            <person name="Murdoch R.W."/>
            <person name="Higgins S."/>
            <person name="Loffler F."/>
        </authorList>
    </citation>
    <scope>NUCLEOTIDE SEQUENCE</scope>
</reference>
<comment type="caution">
    <text evidence="1">The sequence shown here is derived from an EMBL/GenBank/DDBJ whole genome shotgun (WGS) entry which is preliminary data.</text>
</comment>
<dbReference type="AlphaFoldDB" id="A0A645GEZ3"/>
<protein>
    <submittedName>
        <fullName evidence="1">Uncharacterized protein</fullName>
    </submittedName>
</protein>
<sequence>MGFSLLKYYTINNYLLRYLRIHSVFSCDGVDIILTAFTAKLSFVRLVKNKEAIPVRANIAAATNKAASSSAPKSFAAKYAAMAARSGKKNMAALSKSILESGA</sequence>